<dbReference type="Pfam" id="PF13175">
    <property type="entry name" value="AAA_15"/>
    <property type="match status" value="1"/>
</dbReference>
<organism evidence="2 3">
    <name type="scientific">Limimaricola cinnabarinus</name>
    <dbReference type="NCBI Taxonomy" id="1125964"/>
    <lineage>
        <taxon>Bacteria</taxon>
        <taxon>Pseudomonadati</taxon>
        <taxon>Pseudomonadota</taxon>
        <taxon>Alphaproteobacteria</taxon>
        <taxon>Rhodobacterales</taxon>
        <taxon>Paracoccaceae</taxon>
        <taxon>Limimaricola</taxon>
    </lineage>
</organism>
<dbReference type="InterPro" id="IPR041685">
    <property type="entry name" value="AAA_GajA/Old/RecF-like"/>
</dbReference>
<accession>A0A2G1MI05</accession>
<gene>
    <name evidence="2" type="ORF">CJ301_06535</name>
</gene>
<dbReference type="RefSeq" id="WP_099275513.1">
    <property type="nucleotide sequence ID" value="NZ_KZ304954.1"/>
</dbReference>
<dbReference type="OrthoDB" id="9816534at2"/>
<evidence type="ECO:0000313" key="2">
    <source>
        <dbReference type="EMBL" id="PHP28383.1"/>
    </source>
</evidence>
<evidence type="ECO:0000259" key="1">
    <source>
        <dbReference type="Pfam" id="PF13175"/>
    </source>
</evidence>
<feature type="domain" description="Endonuclease GajA/Old nuclease/RecF-like AAA" evidence="1">
    <location>
        <begin position="1"/>
        <end position="49"/>
    </location>
</feature>
<name>A0A2G1MI05_9RHOB</name>
<dbReference type="Proteomes" id="UP000221860">
    <property type="component" value="Unassembled WGS sequence"/>
</dbReference>
<dbReference type="AlphaFoldDB" id="A0A2G1MI05"/>
<dbReference type="Gene3D" id="3.40.50.300">
    <property type="entry name" value="P-loop containing nucleotide triphosphate hydrolases"/>
    <property type="match status" value="1"/>
</dbReference>
<keyword evidence="3" id="KW-1185">Reference proteome</keyword>
<sequence>MKISAIKVKGYRTVKDELELPCQSSLTLVGPNNSGKTNTLRAIRSFFTGYENELGYNYERDLCKGSRPNRRPTFNSAFLI</sequence>
<proteinExistence type="predicted"/>
<dbReference type="InterPro" id="IPR027417">
    <property type="entry name" value="P-loop_NTPase"/>
</dbReference>
<dbReference type="SUPFAM" id="SSF52540">
    <property type="entry name" value="P-loop containing nucleoside triphosphate hydrolases"/>
    <property type="match status" value="1"/>
</dbReference>
<evidence type="ECO:0000313" key="3">
    <source>
        <dbReference type="Proteomes" id="UP000221860"/>
    </source>
</evidence>
<reference evidence="2 3" key="1">
    <citation type="submission" date="2017-08" db="EMBL/GenBank/DDBJ databases">
        <title>Draft Genome Sequence of Loktanella cinnabarina Strain XM1, Isolated from Coastal Surface Water.</title>
        <authorList>
            <person name="Ma R."/>
            <person name="Wang J."/>
            <person name="Wang Q."/>
            <person name="Ma Z."/>
            <person name="Li J."/>
            <person name="Chen L."/>
        </authorList>
    </citation>
    <scope>NUCLEOTIDE SEQUENCE [LARGE SCALE GENOMIC DNA]</scope>
    <source>
        <strain evidence="2 3">XM1</strain>
    </source>
</reference>
<dbReference type="EMBL" id="NQWH01000007">
    <property type="protein sequence ID" value="PHP28383.1"/>
    <property type="molecule type" value="Genomic_DNA"/>
</dbReference>
<comment type="caution">
    <text evidence="2">The sequence shown here is derived from an EMBL/GenBank/DDBJ whole genome shotgun (WGS) entry which is preliminary data.</text>
</comment>
<protein>
    <recommendedName>
        <fullName evidence="1">Endonuclease GajA/Old nuclease/RecF-like AAA domain-containing protein</fullName>
    </recommendedName>
</protein>